<protein>
    <submittedName>
        <fullName evidence="2">Uncharacterized protein</fullName>
    </submittedName>
</protein>
<organism evidence="2 3">
    <name type="scientific">Aspergillus tanneri</name>
    <dbReference type="NCBI Taxonomy" id="1220188"/>
    <lineage>
        <taxon>Eukaryota</taxon>
        <taxon>Fungi</taxon>
        <taxon>Dikarya</taxon>
        <taxon>Ascomycota</taxon>
        <taxon>Pezizomycotina</taxon>
        <taxon>Eurotiomycetes</taxon>
        <taxon>Eurotiomycetidae</taxon>
        <taxon>Eurotiales</taxon>
        <taxon>Aspergillaceae</taxon>
        <taxon>Aspergillus</taxon>
        <taxon>Aspergillus subgen. Circumdati</taxon>
    </lineage>
</organism>
<keyword evidence="1" id="KW-1133">Transmembrane helix</keyword>
<sequence>MAGSEVECVGQGSRTRPFNNPSLITYVDATLSTQKTLYGICTTPIQGGLSARDKIGIGIGGPAAVAMLATVGFWGFRWWKVRIEREESMLLDDGSPPAYPAESTSK</sequence>
<dbReference type="RefSeq" id="XP_033430362.1">
    <property type="nucleotide sequence ID" value="XM_033568367.1"/>
</dbReference>
<name>A0A5M9MV61_9EURO</name>
<dbReference type="EMBL" id="QUQM01000001">
    <property type="protein sequence ID" value="KAA8651001.1"/>
    <property type="molecule type" value="Genomic_DNA"/>
</dbReference>
<evidence type="ECO:0000313" key="3">
    <source>
        <dbReference type="Proteomes" id="UP000324241"/>
    </source>
</evidence>
<evidence type="ECO:0000256" key="1">
    <source>
        <dbReference type="SAM" id="Phobius"/>
    </source>
</evidence>
<dbReference type="GeneID" id="54326394"/>
<dbReference type="AlphaFoldDB" id="A0A5M9MV61"/>
<gene>
    <name evidence="2" type="ORF">ATNIH1004_003692</name>
</gene>
<keyword evidence="1" id="KW-0812">Transmembrane</keyword>
<proteinExistence type="predicted"/>
<evidence type="ECO:0000313" key="2">
    <source>
        <dbReference type="EMBL" id="KAA8651001.1"/>
    </source>
</evidence>
<feature type="transmembrane region" description="Helical" evidence="1">
    <location>
        <begin position="55"/>
        <end position="76"/>
    </location>
</feature>
<comment type="caution">
    <text evidence="2">The sequence shown here is derived from an EMBL/GenBank/DDBJ whole genome shotgun (WGS) entry which is preliminary data.</text>
</comment>
<dbReference type="Proteomes" id="UP000324241">
    <property type="component" value="Unassembled WGS sequence"/>
</dbReference>
<reference evidence="2 3" key="1">
    <citation type="submission" date="2019-08" db="EMBL/GenBank/DDBJ databases">
        <title>The genome sequence of a newly discovered highly antifungal drug resistant Aspergillus species, Aspergillus tanneri NIH 1004.</title>
        <authorList>
            <person name="Mounaud S."/>
            <person name="Singh I."/>
            <person name="Joardar V."/>
            <person name="Pakala S."/>
            <person name="Pakala S."/>
            <person name="Venepally P."/>
            <person name="Chung J.K."/>
            <person name="Losada L."/>
            <person name="Nierman W.C."/>
        </authorList>
    </citation>
    <scope>NUCLEOTIDE SEQUENCE [LARGE SCALE GENOMIC DNA]</scope>
    <source>
        <strain evidence="2 3">NIH1004</strain>
    </source>
</reference>
<keyword evidence="1" id="KW-0472">Membrane</keyword>
<accession>A0A5M9MV61</accession>